<protein>
    <submittedName>
        <fullName evidence="1">Uncharacterized protein</fullName>
    </submittedName>
</protein>
<evidence type="ECO:0000313" key="1">
    <source>
        <dbReference type="EMBL" id="MBX49554.1"/>
    </source>
</evidence>
<reference evidence="1" key="1">
    <citation type="submission" date="2018-02" db="EMBL/GenBank/DDBJ databases">
        <title>Rhizophora mucronata_Transcriptome.</title>
        <authorList>
            <person name="Meera S.P."/>
            <person name="Sreeshan A."/>
            <person name="Augustine A."/>
        </authorList>
    </citation>
    <scope>NUCLEOTIDE SEQUENCE</scope>
    <source>
        <tissue evidence="1">Leaf</tissue>
    </source>
</reference>
<name>A0A2P2P467_RHIMU</name>
<proteinExistence type="predicted"/>
<dbReference type="EMBL" id="GGEC01069070">
    <property type="protein sequence ID" value="MBX49554.1"/>
    <property type="molecule type" value="Transcribed_RNA"/>
</dbReference>
<accession>A0A2P2P467</accession>
<dbReference type="AlphaFoldDB" id="A0A2P2P467"/>
<organism evidence="1">
    <name type="scientific">Rhizophora mucronata</name>
    <name type="common">Asiatic mangrove</name>
    <dbReference type="NCBI Taxonomy" id="61149"/>
    <lineage>
        <taxon>Eukaryota</taxon>
        <taxon>Viridiplantae</taxon>
        <taxon>Streptophyta</taxon>
        <taxon>Embryophyta</taxon>
        <taxon>Tracheophyta</taxon>
        <taxon>Spermatophyta</taxon>
        <taxon>Magnoliopsida</taxon>
        <taxon>eudicotyledons</taxon>
        <taxon>Gunneridae</taxon>
        <taxon>Pentapetalae</taxon>
        <taxon>rosids</taxon>
        <taxon>fabids</taxon>
        <taxon>Malpighiales</taxon>
        <taxon>Rhizophoraceae</taxon>
        <taxon>Rhizophora</taxon>
    </lineage>
</organism>
<sequence>MAQVTLLSGNFSRHANQLWHITSNGGPLIPYSGTKDLPLEQNSGSGAMKLNSQPPSASMYAFCLAT</sequence>